<keyword evidence="8 9" id="KW-0472">Membrane</keyword>
<feature type="transmembrane region" description="Helical" evidence="9">
    <location>
        <begin position="290"/>
        <end position="323"/>
    </location>
</feature>
<keyword evidence="4 9" id="KW-0256">Endoplasmic reticulum</keyword>
<comment type="subcellular location">
    <subcellularLocation>
        <location evidence="9">Endoplasmic reticulum membrane</location>
        <topology evidence="9">Multi-pass membrane protein</topology>
    </subcellularLocation>
    <subcellularLocation>
        <location evidence="9">Golgi apparatus membrane</location>
        <topology evidence="9">Multi-pass membrane protein</topology>
    </subcellularLocation>
</comment>
<dbReference type="GO" id="GO:0005793">
    <property type="term" value="C:endoplasmic reticulum-Golgi intermediate compartment"/>
    <property type="evidence" value="ECO:0007669"/>
    <property type="project" value="UniProtKB-UniRule"/>
</dbReference>
<evidence type="ECO:0000256" key="3">
    <source>
        <dbReference type="ARBA" id="ARBA00022692"/>
    </source>
</evidence>
<keyword evidence="3 9" id="KW-0812">Transmembrane</keyword>
<reference evidence="11 12" key="1">
    <citation type="submission" date="2019-08" db="EMBL/GenBank/DDBJ databases">
        <authorList>
            <person name="Alioto T."/>
            <person name="Alioto T."/>
            <person name="Gomez Garrido J."/>
        </authorList>
    </citation>
    <scope>NUCLEOTIDE SEQUENCE [LARGE SCALE GENOMIC DNA]</scope>
</reference>
<sequence>MNYNDNTFNAMPGNNSSRRLTRRPMETPGLDVNNMVSQQVQYNYSQPTNMYTQPDTQSLPPQQQFYYNDFTSISSQLSYGNNDFRYSGTVPINNTINRQHYTSSPSPIAQANIFNPASNLVNAFGSNPILAGATVQYGQKMLGHVVDENVGKYTSGISSQIKLYFAVDTHYVISKLVLLLFPFTHKDWSILLDSDVHQTEDRKRTRPKSDLNMPDMYIPTVSFITYLLLLGLILGKQNQFSPELLSVQASRMLAWELFIVVVEMIFLYITNIQSSLCVLDLTAYSGYKYFGIVSCIPIGLIFGDAAFYISLMYTSITFIYFLLFSMRIKLNTTPMVSNMVQPIMIEFQRKRTLYFLILALIIQPLTTWFLISQLTFSTN</sequence>
<dbReference type="Pfam" id="PF03878">
    <property type="entry name" value="YIF1"/>
    <property type="match status" value="1"/>
</dbReference>
<feature type="transmembrane region" description="Helical" evidence="9">
    <location>
        <begin position="163"/>
        <end position="183"/>
    </location>
</feature>
<evidence type="ECO:0000256" key="7">
    <source>
        <dbReference type="ARBA" id="ARBA00023034"/>
    </source>
</evidence>
<dbReference type="GO" id="GO:0006888">
    <property type="term" value="P:endoplasmic reticulum to Golgi vesicle-mediated transport"/>
    <property type="evidence" value="ECO:0007669"/>
    <property type="project" value="UniProtKB-UniRule"/>
</dbReference>
<gene>
    <name evidence="11" type="ORF">CINCED_3A022029</name>
</gene>
<feature type="region of interest" description="Disordered" evidence="10">
    <location>
        <begin position="1"/>
        <end position="23"/>
    </location>
</feature>
<name>A0A5E4MYP7_9HEMI</name>
<evidence type="ECO:0000256" key="2">
    <source>
        <dbReference type="ARBA" id="ARBA00022448"/>
    </source>
</evidence>
<dbReference type="GO" id="GO:0005789">
    <property type="term" value="C:endoplasmic reticulum membrane"/>
    <property type="evidence" value="ECO:0007669"/>
    <property type="project" value="UniProtKB-SubCell"/>
</dbReference>
<accession>A0A5E4MYP7</accession>
<dbReference type="Proteomes" id="UP000325440">
    <property type="component" value="Unassembled WGS sequence"/>
</dbReference>
<feature type="compositionally biased region" description="Polar residues" evidence="10">
    <location>
        <begin position="1"/>
        <end position="18"/>
    </location>
</feature>
<keyword evidence="7 9" id="KW-0333">Golgi apparatus</keyword>
<comment type="similarity">
    <text evidence="1 9">Belongs to the YIF1 family.</text>
</comment>
<dbReference type="AlphaFoldDB" id="A0A5E4MYP7"/>
<dbReference type="EMBL" id="CABPRJ010001000">
    <property type="protein sequence ID" value="VVC34589.1"/>
    <property type="molecule type" value="Genomic_DNA"/>
</dbReference>
<feature type="transmembrane region" description="Helical" evidence="9">
    <location>
        <begin position="353"/>
        <end position="371"/>
    </location>
</feature>
<keyword evidence="12" id="KW-1185">Reference proteome</keyword>
<evidence type="ECO:0000313" key="11">
    <source>
        <dbReference type="EMBL" id="VVC34589.1"/>
    </source>
</evidence>
<dbReference type="GO" id="GO:0030134">
    <property type="term" value="C:COPII-coated ER to Golgi transport vesicle"/>
    <property type="evidence" value="ECO:0007669"/>
    <property type="project" value="TreeGrafter"/>
</dbReference>
<organism evidence="11 12">
    <name type="scientific">Cinara cedri</name>
    <dbReference type="NCBI Taxonomy" id="506608"/>
    <lineage>
        <taxon>Eukaryota</taxon>
        <taxon>Metazoa</taxon>
        <taxon>Ecdysozoa</taxon>
        <taxon>Arthropoda</taxon>
        <taxon>Hexapoda</taxon>
        <taxon>Insecta</taxon>
        <taxon>Pterygota</taxon>
        <taxon>Neoptera</taxon>
        <taxon>Paraneoptera</taxon>
        <taxon>Hemiptera</taxon>
        <taxon>Sternorrhyncha</taxon>
        <taxon>Aphidomorpha</taxon>
        <taxon>Aphidoidea</taxon>
        <taxon>Aphididae</taxon>
        <taxon>Lachninae</taxon>
        <taxon>Cinara</taxon>
    </lineage>
</organism>
<evidence type="ECO:0000256" key="8">
    <source>
        <dbReference type="ARBA" id="ARBA00023136"/>
    </source>
</evidence>
<keyword evidence="2 9" id="KW-0813">Transport</keyword>
<evidence type="ECO:0000256" key="5">
    <source>
        <dbReference type="ARBA" id="ARBA00022927"/>
    </source>
</evidence>
<keyword evidence="6 9" id="KW-1133">Transmembrane helix</keyword>
<evidence type="ECO:0000256" key="1">
    <source>
        <dbReference type="ARBA" id="ARBA00009727"/>
    </source>
</evidence>
<dbReference type="PANTHER" id="PTHR14083">
    <property type="entry name" value="YIP1 INTERACTING FACTOR HOMOLOG YIF1 PROTEIN"/>
    <property type="match status" value="1"/>
</dbReference>
<evidence type="ECO:0000256" key="4">
    <source>
        <dbReference type="ARBA" id="ARBA00022824"/>
    </source>
</evidence>
<dbReference type="GO" id="GO:0000139">
    <property type="term" value="C:Golgi membrane"/>
    <property type="evidence" value="ECO:0007669"/>
    <property type="project" value="UniProtKB-SubCell"/>
</dbReference>
<comment type="function">
    <text evidence="9">Has a role in transport between endoplasmic reticulum and Golgi.</text>
</comment>
<dbReference type="OrthoDB" id="337750at2759"/>
<feature type="transmembrane region" description="Helical" evidence="9">
    <location>
        <begin position="253"/>
        <end position="270"/>
    </location>
</feature>
<feature type="transmembrane region" description="Helical" evidence="9">
    <location>
        <begin position="216"/>
        <end position="233"/>
    </location>
</feature>
<proteinExistence type="inferred from homology"/>
<dbReference type="GO" id="GO:0015031">
    <property type="term" value="P:protein transport"/>
    <property type="evidence" value="ECO:0007669"/>
    <property type="project" value="UniProtKB-KW"/>
</dbReference>
<evidence type="ECO:0000256" key="9">
    <source>
        <dbReference type="RuleBase" id="RU368073"/>
    </source>
</evidence>
<dbReference type="InterPro" id="IPR005578">
    <property type="entry name" value="Yif1_fam"/>
</dbReference>
<protein>
    <recommendedName>
        <fullName evidence="9">Protein YIF1</fullName>
    </recommendedName>
</protein>
<evidence type="ECO:0000256" key="10">
    <source>
        <dbReference type="SAM" id="MobiDB-lite"/>
    </source>
</evidence>
<keyword evidence="5 9" id="KW-0653">Protein transport</keyword>
<evidence type="ECO:0000313" key="12">
    <source>
        <dbReference type="Proteomes" id="UP000325440"/>
    </source>
</evidence>
<evidence type="ECO:0000256" key="6">
    <source>
        <dbReference type="ARBA" id="ARBA00022989"/>
    </source>
</evidence>
<dbReference type="PANTHER" id="PTHR14083:SF0">
    <property type="entry name" value="YIP1D-INTERACTING FACTOR 1, ISOFORM C"/>
    <property type="match status" value="1"/>
</dbReference>